<evidence type="ECO:0000256" key="1">
    <source>
        <dbReference type="ARBA" id="ARBA00012727"/>
    </source>
</evidence>
<dbReference type="Gene3D" id="2.40.50.140">
    <property type="entry name" value="Nucleic acid-binding proteins"/>
    <property type="match status" value="1"/>
</dbReference>
<dbReference type="Gene3D" id="3.30.470.30">
    <property type="entry name" value="DNA ligase/mRNA capping enzyme"/>
    <property type="match status" value="1"/>
</dbReference>
<dbReference type="NCBIfam" id="TIGR04120">
    <property type="entry name" value="DNA_lig_bact"/>
    <property type="match status" value="1"/>
</dbReference>
<dbReference type="PANTHER" id="PTHR45674:SF13">
    <property type="entry name" value="DNA LIGASE-RELATED"/>
    <property type="match status" value="1"/>
</dbReference>
<dbReference type="GO" id="GO:0006310">
    <property type="term" value="P:DNA recombination"/>
    <property type="evidence" value="ECO:0007669"/>
    <property type="project" value="UniProtKB-KW"/>
</dbReference>
<keyword evidence="10" id="KW-0233">DNA recombination</keyword>
<dbReference type="GO" id="GO:0006260">
    <property type="term" value="P:DNA replication"/>
    <property type="evidence" value="ECO:0007669"/>
    <property type="project" value="UniProtKB-KW"/>
</dbReference>
<dbReference type="SUPFAM" id="SSF56091">
    <property type="entry name" value="DNA ligase/mRNA capping enzyme, catalytic domain"/>
    <property type="match status" value="1"/>
</dbReference>
<feature type="domain" description="ATP-dependent DNA ligase family profile" evidence="14">
    <location>
        <begin position="304"/>
        <end position="434"/>
    </location>
</feature>
<keyword evidence="11" id="KW-0234">DNA repair</keyword>
<dbReference type="InterPro" id="IPR050191">
    <property type="entry name" value="ATP-dep_DNA_ligase"/>
</dbReference>
<dbReference type="Pfam" id="PF01068">
    <property type="entry name" value="DNA_ligase_A_M"/>
    <property type="match status" value="1"/>
</dbReference>
<keyword evidence="5" id="KW-0479">Metal-binding</keyword>
<dbReference type="GO" id="GO:0003677">
    <property type="term" value="F:DNA binding"/>
    <property type="evidence" value="ECO:0007669"/>
    <property type="project" value="InterPro"/>
</dbReference>
<dbReference type="NCBIfam" id="NF006701">
    <property type="entry name" value="PRK09247.1"/>
    <property type="match status" value="1"/>
</dbReference>
<dbReference type="GO" id="GO:0046872">
    <property type="term" value="F:metal ion binding"/>
    <property type="evidence" value="ECO:0007669"/>
    <property type="project" value="UniProtKB-KW"/>
</dbReference>
<proteinExistence type="predicted"/>
<evidence type="ECO:0000256" key="2">
    <source>
        <dbReference type="ARBA" id="ARBA00022598"/>
    </source>
</evidence>
<keyword evidence="16" id="KW-1185">Reference proteome</keyword>
<dbReference type="Gene3D" id="1.10.3260.10">
    <property type="entry name" value="DNA ligase, ATP-dependent, N-terminal domain"/>
    <property type="match status" value="1"/>
</dbReference>
<evidence type="ECO:0000256" key="8">
    <source>
        <dbReference type="ARBA" id="ARBA00022840"/>
    </source>
</evidence>
<dbReference type="EC" id="6.5.1.1" evidence="1"/>
<gene>
    <name evidence="15" type="ORF">FHW16_003681</name>
</gene>
<dbReference type="Pfam" id="PF04679">
    <property type="entry name" value="DNA_ligase_A_C"/>
    <property type="match status" value="1"/>
</dbReference>
<dbReference type="GO" id="GO:0051301">
    <property type="term" value="P:cell division"/>
    <property type="evidence" value="ECO:0007669"/>
    <property type="project" value="UniProtKB-KW"/>
</dbReference>
<keyword evidence="8" id="KW-0067">ATP-binding</keyword>
<dbReference type="GO" id="GO:0003910">
    <property type="term" value="F:DNA ligase (ATP) activity"/>
    <property type="evidence" value="ECO:0007669"/>
    <property type="project" value="UniProtKB-EC"/>
</dbReference>
<reference evidence="15 16" key="1">
    <citation type="submission" date="2020-07" db="EMBL/GenBank/DDBJ databases">
        <title>Genomic Encyclopedia of Type Strains, Phase IV (KMG-V): Genome sequencing to study the core and pangenomes of soil and plant-associated prokaryotes.</title>
        <authorList>
            <person name="Whitman W."/>
        </authorList>
    </citation>
    <scope>NUCLEOTIDE SEQUENCE [LARGE SCALE GENOMIC DNA]</scope>
    <source>
        <strain evidence="15 16">AN3</strain>
    </source>
</reference>
<name>A0A839EM83_9HYPH</name>
<evidence type="ECO:0000256" key="5">
    <source>
        <dbReference type="ARBA" id="ARBA00022723"/>
    </source>
</evidence>
<dbReference type="RefSeq" id="WP_182550633.1">
    <property type="nucleotide sequence ID" value="NZ_JACGXN010000006.1"/>
</dbReference>
<dbReference type="GO" id="GO:0006281">
    <property type="term" value="P:DNA repair"/>
    <property type="evidence" value="ECO:0007669"/>
    <property type="project" value="UniProtKB-KW"/>
</dbReference>
<dbReference type="FunFam" id="2.40.50.140:FF:000228">
    <property type="entry name" value="ATP-dependent DNA ligase"/>
    <property type="match status" value="1"/>
</dbReference>
<dbReference type="PROSITE" id="PS50160">
    <property type="entry name" value="DNA_LIGASE_A3"/>
    <property type="match status" value="1"/>
</dbReference>
<evidence type="ECO:0000256" key="6">
    <source>
        <dbReference type="ARBA" id="ARBA00022741"/>
    </source>
</evidence>
<dbReference type="SUPFAM" id="SSF50249">
    <property type="entry name" value="Nucleic acid-binding proteins"/>
    <property type="match status" value="1"/>
</dbReference>
<organism evidence="15 16">
    <name type="scientific">Phyllobacterium myrsinacearum</name>
    <dbReference type="NCBI Taxonomy" id="28101"/>
    <lineage>
        <taxon>Bacteria</taxon>
        <taxon>Pseudomonadati</taxon>
        <taxon>Pseudomonadota</taxon>
        <taxon>Alphaproteobacteria</taxon>
        <taxon>Hyphomicrobiales</taxon>
        <taxon>Phyllobacteriaceae</taxon>
        <taxon>Phyllobacterium</taxon>
    </lineage>
</organism>
<evidence type="ECO:0000259" key="14">
    <source>
        <dbReference type="PROSITE" id="PS50160"/>
    </source>
</evidence>
<evidence type="ECO:0000313" key="15">
    <source>
        <dbReference type="EMBL" id="MBA8879962.1"/>
    </source>
</evidence>
<keyword evidence="6" id="KW-0547">Nucleotide-binding</keyword>
<evidence type="ECO:0000256" key="12">
    <source>
        <dbReference type="ARBA" id="ARBA00023306"/>
    </source>
</evidence>
<keyword evidence="2 15" id="KW-0436">Ligase</keyword>
<dbReference type="InterPro" id="IPR036599">
    <property type="entry name" value="DNA_ligase_N_sf"/>
</dbReference>
<dbReference type="InterPro" id="IPR012309">
    <property type="entry name" value="DNA_ligase_ATP-dep_C"/>
</dbReference>
<keyword evidence="4" id="KW-0235">DNA replication</keyword>
<protein>
    <recommendedName>
        <fullName evidence="1">DNA ligase (ATP)</fullName>
        <ecNumber evidence="1">6.5.1.1</ecNumber>
    </recommendedName>
</protein>
<dbReference type="GO" id="GO:0005524">
    <property type="term" value="F:ATP binding"/>
    <property type="evidence" value="ECO:0007669"/>
    <property type="project" value="UniProtKB-KW"/>
</dbReference>
<keyword evidence="3" id="KW-0132">Cell division</keyword>
<dbReference type="InterPro" id="IPR012340">
    <property type="entry name" value="NA-bd_OB-fold"/>
</dbReference>
<keyword evidence="7" id="KW-0227">DNA damage</keyword>
<dbReference type="PANTHER" id="PTHR45674">
    <property type="entry name" value="DNA LIGASE 1/3 FAMILY MEMBER"/>
    <property type="match status" value="1"/>
</dbReference>
<dbReference type="Proteomes" id="UP000549052">
    <property type="component" value="Unassembled WGS sequence"/>
</dbReference>
<dbReference type="InterPro" id="IPR012310">
    <property type="entry name" value="DNA_ligase_ATP-dep_cent"/>
</dbReference>
<evidence type="ECO:0000256" key="9">
    <source>
        <dbReference type="ARBA" id="ARBA00022842"/>
    </source>
</evidence>
<evidence type="ECO:0000256" key="7">
    <source>
        <dbReference type="ARBA" id="ARBA00022763"/>
    </source>
</evidence>
<keyword evidence="12" id="KW-0131">Cell cycle</keyword>
<evidence type="ECO:0000256" key="11">
    <source>
        <dbReference type="ARBA" id="ARBA00023204"/>
    </source>
</evidence>
<evidence type="ECO:0000256" key="4">
    <source>
        <dbReference type="ARBA" id="ARBA00022705"/>
    </source>
</evidence>
<dbReference type="CDD" id="cd07972">
    <property type="entry name" value="OBF_DNA_ligase_Arch_LigB"/>
    <property type="match status" value="1"/>
</dbReference>
<comment type="catalytic activity">
    <reaction evidence="13">
        <text>ATP + (deoxyribonucleotide)n-3'-hydroxyl + 5'-phospho-(deoxyribonucleotide)m = (deoxyribonucleotide)n+m + AMP + diphosphate.</text>
        <dbReference type="EC" id="6.5.1.1"/>
    </reaction>
</comment>
<dbReference type="EMBL" id="JACGXN010000006">
    <property type="protein sequence ID" value="MBA8879962.1"/>
    <property type="molecule type" value="Genomic_DNA"/>
</dbReference>
<dbReference type="Pfam" id="PF04675">
    <property type="entry name" value="DNA_ligase_A_N"/>
    <property type="match status" value="1"/>
</dbReference>
<dbReference type="CDD" id="cd07897">
    <property type="entry name" value="Adenylation_DNA_ligase_Bac1"/>
    <property type="match status" value="1"/>
</dbReference>
<evidence type="ECO:0000256" key="13">
    <source>
        <dbReference type="ARBA" id="ARBA00034003"/>
    </source>
</evidence>
<accession>A0A839EM83</accession>
<dbReference type="InterPro" id="IPR012308">
    <property type="entry name" value="DNA_ligase_ATP-dep_N"/>
</dbReference>
<dbReference type="PROSITE" id="PS00697">
    <property type="entry name" value="DNA_LIGASE_A1"/>
    <property type="match status" value="1"/>
</dbReference>
<dbReference type="InterPro" id="IPR016059">
    <property type="entry name" value="DNA_ligase_ATP-dep_CS"/>
</dbReference>
<sequence length="541" mass="61123">MREFAALLDRLVLTPQRNGKITLLVDYFRQTPDPDRGLALAAITRDLDIANVKPAMLRGLVAERMDEQLFAYSYDYVGDLAETISLVWSAKEPSRANAIPTLGDVVASLSRASRSDAIRLVEKWLDQLDASARYALLKLVTGGLRIGVSARLAKQALAEFGKVDVTEIEELWHGLKPPYQSLFAWLEGKAEKPVSLAAAPFRPVMLSTPLEEPDYAKIIAEDYAAEWKWDGIRVQLTAEAGQHRIYSRTGDDISHAFPDIADAMLFEGTLDGELLVARSLDETIEIGAFGDLQQRLNRKVVSAKQMESHPAFVRLYDLLIDGDEDIRALPFAERRQRLERFVSDLDSTRFDLSPLVPYTTFDDLVAMRQNPPHPVIEGLMLKRRDSAYVPGRPKGPWFKWKRDPFTIDAVLVYAQRGHGKRSSFYSDYTFAVWTGPEDDPHLVPVGKAYFGFTDEELKQLDAYVRNNTTERFGPVRSVRAEPNHGLVLEVAFEGLNRSKRHKSGVAMRFPRISRLRWDKPPIEADRLETLEALLRDSDPVD</sequence>
<evidence type="ECO:0000313" key="16">
    <source>
        <dbReference type="Proteomes" id="UP000549052"/>
    </source>
</evidence>
<evidence type="ECO:0000256" key="3">
    <source>
        <dbReference type="ARBA" id="ARBA00022618"/>
    </source>
</evidence>
<evidence type="ECO:0000256" key="10">
    <source>
        <dbReference type="ARBA" id="ARBA00023172"/>
    </source>
</evidence>
<keyword evidence="9" id="KW-0460">Magnesium</keyword>
<comment type="caution">
    <text evidence="15">The sequence shown here is derived from an EMBL/GenBank/DDBJ whole genome shotgun (WGS) entry which is preliminary data.</text>
</comment>
<dbReference type="AlphaFoldDB" id="A0A839EM83"/>
<dbReference type="InterPro" id="IPR026333">
    <property type="entry name" value="ATP_dep_DNA_lig_pp_1105_fam"/>
</dbReference>